<organism evidence="4 5">
    <name type="scientific">Panicum miliaceum</name>
    <name type="common">Proso millet</name>
    <name type="synonym">Broomcorn millet</name>
    <dbReference type="NCBI Taxonomy" id="4540"/>
    <lineage>
        <taxon>Eukaryota</taxon>
        <taxon>Viridiplantae</taxon>
        <taxon>Streptophyta</taxon>
        <taxon>Embryophyta</taxon>
        <taxon>Tracheophyta</taxon>
        <taxon>Spermatophyta</taxon>
        <taxon>Magnoliopsida</taxon>
        <taxon>Liliopsida</taxon>
        <taxon>Poales</taxon>
        <taxon>Poaceae</taxon>
        <taxon>PACMAD clade</taxon>
        <taxon>Panicoideae</taxon>
        <taxon>Panicodae</taxon>
        <taxon>Paniceae</taxon>
        <taxon>Panicinae</taxon>
        <taxon>Panicum</taxon>
        <taxon>Panicum sect. Panicum</taxon>
    </lineage>
</organism>
<dbReference type="AlphaFoldDB" id="A0A3L6SW68"/>
<dbReference type="STRING" id="4540.A0A3L6SW68"/>
<proteinExistence type="predicted"/>
<evidence type="ECO:0008006" key="6">
    <source>
        <dbReference type="Google" id="ProtNLM"/>
    </source>
</evidence>
<feature type="domain" description="DUF3741" evidence="3">
    <location>
        <begin position="104"/>
        <end position="132"/>
    </location>
</feature>
<feature type="compositionally biased region" description="Polar residues" evidence="1">
    <location>
        <begin position="513"/>
        <end position="524"/>
    </location>
</feature>
<evidence type="ECO:0000256" key="1">
    <source>
        <dbReference type="SAM" id="MobiDB-lite"/>
    </source>
</evidence>
<gene>
    <name evidence="4" type="ORF">C2845_PM05G28890</name>
</gene>
<feature type="compositionally biased region" description="Polar residues" evidence="1">
    <location>
        <begin position="418"/>
        <end position="434"/>
    </location>
</feature>
<dbReference type="OrthoDB" id="1928505at2759"/>
<comment type="caution">
    <text evidence="4">The sequence shown here is derived from an EMBL/GenBank/DDBJ whole genome shotgun (WGS) entry which is preliminary data.</text>
</comment>
<dbReference type="InterPro" id="IPR025486">
    <property type="entry name" value="DUF4378"/>
</dbReference>
<accession>A0A3L6SW68</accession>
<feature type="region of interest" description="Disordered" evidence="1">
    <location>
        <begin position="1"/>
        <end position="22"/>
    </location>
</feature>
<dbReference type="PANTHER" id="PTHR21726:SF61">
    <property type="entry name" value="DNAA INITIATOR-ASSOCIATING PROTEIN"/>
    <property type="match status" value="1"/>
</dbReference>
<dbReference type="Pfam" id="PF14383">
    <property type="entry name" value="VARLMGL"/>
    <property type="match status" value="1"/>
</dbReference>
<name>A0A3L6SW68_PANMI</name>
<feature type="compositionally biased region" description="Polar residues" evidence="1">
    <location>
        <begin position="464"/>
        <end position="485"/>
    </location>
</feature>
<reference evidence="5" key="1">
    <citation type="journal article" date="2019" name="Nat. Commun.">
        <title>The genome of broomcorn millet.</title>
        <authorList>
            <person name="Zou C."/>
            <person name="Miki D."/>
            <person name="Li D."/>
            <person name="Tang Q."/>
            <person name="Xiao L."/>
            <person name="Rajput S."/>
            <person name="Deng P."/>
            <person name="Jia W."/>
            <person name="Huang R."/>
            <person name="Zhang M."/>
            <person name="Sun Y."/>
            <person name="Hu J."/>
            <person name="Fu X."/>
            <person name="Schnable P.S."/>
            <person name="Li F."/>
            <person name="Zhang H."/>
            <person name="Feng B."/>
            <person name="Zhu X."/>
            <person name="Liu R."/>
            <person name="Schnable J.C."/>
            <person name="Zhu J.-K."/>
            <person name="Zhang H."/>
        </authorList>
    </citation>
    <scope>NUCLEOTIDE SEQUENCE [LARGE SCALE GENOMIC DNA]</scope>
</reference>
<evidence type="ECO:0000313" key="4">
    <source>
        <dbReference type="EMBL" id="RLN28041.1"/>
    </source>
</evidence>
<protein>
    <recommendedName>
        <fullName evidence="6">DUF3741 domain-containing protein</fullName>
    </recommendedName>
</protein>
<feature type="region of interest" description="Disordered" evidence="1">
    <location>
        <begin position="45"/>
        <end position="110"/>
    </location>
</feature>
<evidence type="ECO:0000259" key="2">
    <source>
        <dbReference type="Pfam" id="PF14309"/>
    </source>
</evidence>
<dbReference type="Proteomes" id="UP000275267">
    <property type="component" value="Unassembled WGS sequence"/>
</dbReference>
<feature type="compositionally biased region" description="Basic and acidic residues" evidence="1">
    <location>
        <begin position="400"/>
        <end position="417"/>
    </location>
</feature>
<feature type="domain" description="DUF4378" evidence="2">
    <location>
        <begin position="751"/>
        <end position="893"/>
    </location>
</feature>
<feature type="region of interest" description="Disordered" evidence="1">
    <location>
        <begin position="320"/>
        <end position="436"/>
    </location>
</feature>
<dbReference type="PANTHER" id="PTHR21726">
    <property type="entry name" value="PHOSPHATIDYLINOSITOL N-ACETYLGLUCOSAMINYLTRANSFERASE SUBUNIT P DOWN SYNDROME CRITICAL REGION PROTEIN 5 -RELATED"/>
    <property type="match status" value="1"/>
</dbReference>
<dbReference type="EMBL" id="PQIB02000003">
    <property type="protein sequence ID" value="RLN28041.1"/>
    <property type="molecule type" value="Genomic_DNA"/>
</dbReference>
<feature type="compositionally biased region" description="Polar residues" evidence="1">
    <location>
        <begin position="341"/>
        <end position="350"/>
    </location>
</feature>
<keyword evidence="5" id="KW-1185">Reference proteome</keyword>
<evidence type="ECO:0000313" key="5">
    <source>
        <dbReference type="Proteomes" id="UP000275267"/>
    </source>
</evidence>
<dbReference type="InterPro" id="IPR032795">
    <property type="entry name" value="DUF3741-assoc"/>
</dbReference>
<dbReference type="Pfam" id="PF14309">
    <property type="entry name" value="DUF4378"/>
    <property type="match status" value="1"/>
</dbReference>
<feature type="region of interest" description="Disordered" evidence="1">
    <location>
        <begin position="458"/>
        <end position="495"/>
    </location>
</feature>
<sequence>MKSGGGGASAPSAGGSSLAITERQKPAPSCVAALFQMFARRKLFSSSSKKLPSVRAQKFSPGRPAGGGEKTAAAKMRPLLLDSADYSRSKSESNGTSHYPQPGQDRNCGENEMCAPGVVARLMGLSSMPAVNHQRLTKATDSTGSVTTGIQTFKIGPVASPIKSPRSMSSRNKARLIEAAVKVLEPGLQSRTRRLSRQHTYLEYPCSSDDGVPGAAAVLHNLSDQFLRDMSDVDAQRLGAHNMGATSLHNSTSIKWSEEDTSRKSFPYVPCQKEFRRSDQNVPCQNQPEGNGKYLLISSSEKAGFEDSAKRTSNCVAVTNRDAPKNQPRNISRESGRGPLKQNNLKQNTLPAACRGADPGYMVQRNKHRSGEQNAANAAQDFVSLNKKMTGSKSSRSKRKELDRFGESNTNAEDKNMTTKGRQSSSLHSDTSNKLKLKTVTPKAMEKDMIIAKGAGLVSEKPKSASQNSARSDFQRQSVPCNVSRGNKKPGIISSNSSSLVKVDATSLCGDNATRTGTAVQGSPISACPKRHSRRDRQNTSPQRGLVSREVLQGISSLETTESVFFNQDDLKNRDIPGGRAASSLFEKKWAVPVTEESLSNALLWQHNSVDTVTYGFRTNSKRVQMCETHKKHEADAKGCSPSPSISIGSNKKTPTSILQSTYADDAFIPGIPLSTAEAAFAADCHPTETCTMAASIQDATTERNPRCSETNFGQYDTQPFEPAVQDSKLKHPEEVTTTVELLLTNVRSSTRHKSKEPSKTFLLRTIESALSTLTPGSKQDLNNTIKEAKEASSLRNLALDLVWDCLDSMCTQLCDSGYRSFTKQGLVCTEERLAAEVGKEIARCGDMAGRGLDELAVSEVENAVEAGMNSMLEAFQIGAQIEQDLVQELVDEIGLDLFCRR</sequence>
<evidence type="ECO:0000259" key="3">
    <source>
        <dbReference type="Pfam" id="PF14383"/>
    </source>
</evidence>
<feature type="region of interest" description="Disordered" evidence="1">
    <location>
        <begin position="512"/>
        <end position="546"/>
    </location>
</feature>